<protein>
    <recommendedName>
        <fullName evidence="3">BIG2 domain-containing protein</fullName>
    </recommendedName>
</protein>
<dbReference type="InterPro" id="IPR003343">
    <property type="entry name" value="Big_2"/>
</dbReference>
<dbReference type="AlphaFoldDB" id="B9Y4J8"/>
<feature type="transmembrane region" description="Helical" evidence="2">
    <location>
        <begin position="12"/>
        <end position="32"/>
    </location>
</feature>
<dbReference type="Proteomes" id="UP000005950">
    <property type="component" value="Unassembled WGS sequence"/>
</dbReference>
<feature type="transmembrane region" description="Helical" evidence="2">
    <location>
        <begin position="38"/>
        <end position="56"/>
    </location>
</feature>
<evidence type="ECO:0000313" key="5">
    <source>
        <dbReference type="Proteomes" id="UP000005950"/>
    </source>
</evidence>
<dbReference type="SUPFAM" id="SSF49373">
    <property type="entry name" value="Invasin/intimin cell-adhesion fragments"/>
    <property type="match status" value="1"/>
</dbReference>
<proteinExistence type="predicted"/>
<keyword evidence="2" id="KW-1133">Transmembrane helix</keyword>
<keyword evidence="2" id="KW-0472">Membrane</keyword>
<name>B9Y4J8_9FIRM</name>
<feature type="region of interest" description="Disordered" evidence="1">
    <location>
        <begin position="101"/>
        <end position="175"/>
    </location>
</feature>
<dbReference type="STRING" id="545696.HOLDEFILI_00729"/>
<feature type="domain" description="BIG2" evidence="3">
    <location>
        <begin position="212"/>
        <end position="247"/>
    </location>
</feature>
<reference evidence="4 5" key="2">
    <citation type="submission" date="2009-02" db="EMBL/GenBank/DDBJ databases">
        <title>Draft genome sequence of Holdemania filiformis DSM 12042.</title>
        <authorList>
            <person name="Sudarsanam P."/>
            <person name="Ley R."/>
            <person name="Guruge J."/>
            <person name="Turnbaugh P.J."/>
            <person name="Mahowald M."/>
            <person name="Liep D."/>
            <person name="Gordon J."/>
        </authorList>
    </citation>
    <scope>NUCLEOTIDE SEQUENCE [LARGE SCALE GENOMIC DNA]</scope>
    <source>
        <strain evidence="4 5">DSM 12042</strain>
    </source>
</reference>
<dbReference type="RefSeq" id="WP_006057939.1">
    <property type="nucleotide sequence ID" value="NZ_GG657553.1"/>
</dbReference>
<feature type="compositionally biased region" description="Pro residues" evidence="1">
    <location>
        <begin position="153"/>
        <end position="173"/>
    </location>
</feature>
<dbReference type="eggNOG" id="COG2169">
    <property type="taxonomic scope" value="Bacteria"/>
</dbReference>
<gene>
    <name evidence="4" type="ORF">HOLDEFILI_00729</name>
</gene>
<keyword evidence="2" id="KW-0812">Transmembrane</keyword>
<evidence type="ECO:0000256" key="2">
    <source>
        <dbReference type="SAM" id="Phobius"/>
    </source>
</evidence>
<comment type="caution">
    <text evidence="4">The sequence shown here is derived from an EMBL/GenBank/DDBJ whole genome shotgun (WGS) entry which is preliminary data.</text>
</comment>
<organism evidence="4 5">
    <name type="scientific">Holdemania filiformis DSM 12042</name>
    <dbReference type="NCBI Taxonomy" id="545696"/>
    <lineage>
        <taxon>Bacteria</taxon>
        <taxon>Bacillati</taxon>
        <taxon>Bacillota</taxon>
        <taxon>Erysipelotrichia</taxon>
        <taxon>Erysipelotrichales</taxon>
        <taxon>Erysipelotrichaceae</taxon>
        <taxon>Holdemania</taxon>
    </lineage>
</organism>
<evidence type="ECO:0000256" key="1">
    <source>
        <dbReference type="SAM" id="MobiDB-lite"/>
    </source>
</evidence>
<dbReference type="Pfam" id="PF02368">
    <property type="entry name" value="Big_2"/>
    <property type="match status" value="1"/>
</dbReference>
<sequence>MKKKSSPGLVLLRYFSGILAALILFIALANFIAGGGLFSTILLILAALFIAPIKSIITLKKKYGIKPYLTAVLLLLLFCSGILFSNVPSADKPASAAAATPVATVEANQEPAAHADKDLNESQKEEKEQKQETEEISPTPSVSPVTSSVPSSTPSPTPSSTPTPTPAPTPEPTLSPQTLLLYANTSYYSNAWQIKTGDTISTYVQYGSSGRNIPSHLNYYSDNEEIATVDSQGYVNGVAAGTTKIHVEGDGLEDYITVAVSEKQIVMESESSSQQGYQSEGADYVLNTNTMKFHYPSCRHVKTIKSSNRWDYHGDREEVINMGYIPCKTCKP</sequence>
<dbReference type="Gene3D" id="3.40.10.10">
    <property type="entry name" value="DNA Methylphosphotriester Repair Domain"/>
    <property type="match status" value="1"/>
</dbReference>
<evidence type="ECO:0000259" key="3">
    <source>
        <dbReference type="Pfam" id="PF02368"/>
    </source>
</evidence>
<feature type="transmembrane region" description="Helical" evidence="2">
    <location>
        <begin position="68"/>
        <end position="87"/>
    </location>
</feature>
<dbReference type="InterPro" id="IPR008964">
    <property type="entry name" value="Invasin/intimin_cell_adhesion"/>
</dbReference>
<dbReference type="SUPFAM" id="SSF57884">
    <property type="entry name" value="Ada DNA repair protein, N-terminal domain (N-Ada 10)"/>
    <property type="match status" value="1"/>
</dbReference>
<dbReference type="EMBL" id="ACCF01000047">
    <property type="protein sequence ID" value="EEF69068.1"/>
    <property type="molecule type" value="Genomic_DNA"/>
</dbReference>
<reference evidence="4 5" key="1">
    <citation type="submission" date="2008-12" db="EMBL/GenBank/DDBJ databases">
        <authorList>
            <person name="Fulton L."/>
            <person name="Clifton S."/>
            <person name="Fulton B."/>
            <person name="Xu J."/>
            <person name="Minx P."/>
            <person name="Pepin K.H."/>
            <person name="Johnson M."/>
            <person name="Bhonagiri V."/>
            <person name="Nash W.E."/>
            <person name="Mardis E.R."/>
            <person name="Wilson R.K."/>
        </authorList>
    </citation>
    <scope>NUCLEOTIDE SEQUENCE [LARGE SCALE GENOMIC DNA]</scope>
    <source>
        <strain evidence="4 5">DSM 12042</strain>
    </source>
</reference>
<dbReference type="Gene3D" id="2.60.40.1080">
    <property type="match status" value="1"/>
</dbReference>
<dbReference type="InterPro" id="IPR035451">
    <property type="entry name" value="Ada-like_dom_sf"/>
</dbReference>
<feature type="compositionally biased region" description="Basic and acidic residues" evidence="1">
    <location>
        <begin position="113"/>
        <end position="133"/>
    </location>
</feature>
<evidence type="ECO:0000313" key="4">
    <source>
        <dbReference type="EMBL" id="EEF69068.1"/>
    </source>
</evidence>
<dbReference type="HOGENOM" id="CLU_836193_0_0_9"/>
<feature type="compositionally biased region" description="Low complexity" evidence="1">
    <location>
        <begin position="137"/>
        <end position="152"/>
    </location>
</feature>
<accession>B9Y4J8</accession>